<feature type="region of interest" description="Disordered" evidence="1">
    <location>
        <begin position="1"/>
        <end position="40"/>
    </location>
</feature>
<protein>
    <submittedName>
        <fullName evidence="2">(northern house mosquito) hypothetical protein</fullName>
    </submittedName>
</protein>
<reference evidence="2" key="1">
    <citation type="submission" date="2021-05" db="EMBL/GenBank/DDBJ databases">
        <authorList>
            <person name="Alioto T."/>
            <person name="Alioto T."/>
            <person name="Gomez Garrido J."/>
        </authorList>
    </citation>
    <scope>NUCLEOTIDE SEQUENCE</scope>
</reference>
<dbReference type="AlphaFoldDB" id="A0A8D8G1N7"/>
<proteinExistence type="predicted"/>
<dbReference type="EMBL" id="HBUE01118060">
    <property type="protein sequence ID" value="CAG6491158.1"/>
    <property type="molecule type" value="Transcribed_RNA"/>
</dbReference>
<dbReference type="EMBL" id="HBUE01118063">
    <property type="protein sequence ID" value="CAG6491162.1"/>
    <property type="molecule type" value="Transcribed_RNA"/>
</dbReference>
<evidence type="ECO:0000313" key="2">
    <source>
        <dbReference type="EMBL" id="CAG6491160.1"/>
    </source>
</evidence>
<name>A0A8D8G1N7_CULPI</name>
<organism evidence="2">
    <name type="scientific">Culex pipiens</name>
    <name type="common">House mosquito</name>
    <dbReference type="NCBI Taxonomy" id="7175"/>
    <lineage>
        <taxon>Eukaryota</taxon>
        <taxon>Metazoa</taxon>
        <taxon>Ecdysozoa</taxon>
        <taxon>Arthropoda</taxon>
        <taxon>Hexapoda</taxon>
        <taxon>Insecta</taxon>
        <taxon>Pterygota</taxon>
        <taxon>Neoptera</taxon>
        <taxon>Endopterygota</taxon>
        <taxon>Diptera</taxon>
        <taxon>Nematocera</taxon>
        <taxon>Culicoidea</taxon>
        <taxon>Culicidae</taxon>
        <taxon>Culicinae</taxon>
        <taxon>Culicini</taxon>
        <taxon>Culex</taxon>
        <taxon>Culex</taxon>
    </lineage>
</organism>
<accession>A0A8D8G1N7</accession>
<dbReference type="EMBL" id="HBUE01118062">
    <property type="protein sequence ID" value="CAG6491160.1"/>
    <property type="molecule type" value="Transcribed_RNA"/>
</dbReference>
<evidence type="ECO:0000256" key="1">
    <source>
        <dbReference type="SAM" id="MobiDB-lite"/>
    </source>
</evidence>
<sequence length="124" mass="13076">MAIPRNRSPATCTRRGVPQSPLPNNTTQREEDSINRNDPSNVVVRLQDSATAAGKTPSATCPDRETFAPRWAPLGTAFPAGPFSLWRSGALSSRAVAGDSSTLAQRSSSVEFNLHVALSPSTAG</sequence>